<dbReference type="GO" id="GO:0090080">
    <property type="term" value="P:positive regulation of MAPKKK cascade by fibroblast growth factor receptor signaling pathway"/>
    <property type="evidence" value="ECO:0007669"/>
    <property type="project" value="Ensembl"/>
</dbReference>
<keyword evidence="8" id="KW-1185">Reference proteome</keyword>
<dbReference type="GO" id="GO:0045893">
    <property type="term" value="P:positive regulation of DNA-templated transcription"/>
    <property type="evidence" value="ECO:0007669"/>
    <property type="project" value="Ensembl"/>
</dbReference>
<dbReference type="OrthoDB" id="8909943at2759"/>
<keyword evidence="5" id="KW-0472">Membrane</keyword>
<dbReference type="SUPFAM" id="SSF50353">
    <property type="entry name" value="Cytokine"/>
    <property type="match status" value="1"/>
</dbReference>
<dbReference type="GO" id="GO:0010966">
    <property type="term" value="P:regulation of phosphate transport"/>
    <property type="evidence" value="ECO:0007669"/>
    <property type="project" value="Ensembl"/>
</dbReference>
<reference evidence="7" key="2">
    <citation type="submission" date="2025-08" db="UniProtKB">
        <authorList>
            <consortium name="Ensembl"/>
        </authorList>
    </citation>
    <scope>IDENTIFICATION</scope>
    <source>
        <strain evidence="7">broiler</strain>
    </source>
</reference>
<dbReference type="PANTHER" id="PTHR11486">
    <property type="entry name" value="FIBROBLAST GROWTH FACTOR"/>
    <property type="match status" value="1"/>
</dbReference>
<keyword evidence="2" id="KW-0217">Developmental protein</keyword>
<dbReference type="FunCoup" id="A0A8V0ZQZ5">
    <property type="interactions" value="32"/>
</dbReference>
<dbReference type="SMART" id="SM00442">
    <property type="entry name" value="FGF"/>
    <property type="match status" value="1"/>
</dbReference>
<feature type="signal peptide" evidence="6">
    <location>
        <begin position="1"/>
        <end position="25"/>
    </location>
</feature>
<evidence type="ECO:0000256" key="2">
    <source>
        <dbReference type="ARBA" id="ARBA00022473"/>
    </source>
</evidence>
<dbReference type="Proteomes" id="UP000000539">
    <property type="component" value="Chromosome 1"/>
</dbReference>
<proteinExistence type="inferred from homology"/>
<dbReference type="GO" id="GO:0045668">
    <property type="term" value="P:negative regulation of osteoblast differentiation"/>
    <property type="evidence" value="ECO:0007669"/>
    <property type="project" value="Ensembl"/>
</dbReference>
<keyword evidence="5" id="KW-1133">Transmembrane helix</keyword>
<dbReference type="GO" id="GO:0042369">
    <property type="term" value="P:vitamin D catabolic process"/>
    <property type="evidence" value="ECO:0007669"/>
    <property type="project" value="Ensembl"/>
</dbReference>
<dbReference type="GO" id="GO:0005737">
    <property type="term" value="C:cytoplasm"/>
    <property type="evidence" value="ECO:0000318"/>
    <property type="project" value="GO_Central"/>
</dbReference>
<feature type="transmembrane region" description="Helical" evidence="5">
    <location>
        <begin position="106"/>
        <end position="130"/>
    </location>
</feature>
<evidence type="ECO:0000256" key="5">
    <source>
        <dbReference type="SAM" id="Phobius"/>
    </source>
</evidence>
<organism evidence="7 8">
    <name type="scientific">Gallus gallus</name>
    <name type="common">Chicken</name>
    <dbReference type="NCBI Taxonomy" id="9031"/>
    <lineage>
        <taxon>Eukaryota</taxon>
        <taxon>Metazoa</taxon>
        <taxon>Chordata</taxon>
        <taxon>Craniata</taxon>
        <taxon>Vertebrata</taxon>
        <taxon>Euteleostomi</taxon>
        <taxon>Archelosauria</taxon>
        <taxon>Archosauria</taxon>
        <taxon>Dinosauria</taxon>
        <taxon>Saurischia</taxon>
        <taxon>Theropoda</taxon>
        <taxon>Coelurosauria</taxon>
        <taxon>Aves</taxon>
        <taxon>Neognathae</taxon>
        <taxon>Galloanserae</taxon>
        <taxon>Galliformes</taxon>
        <taxon>Phasianidae</taxon>
        <taxon>Phasianinae</taxon>
        <taxon>Gallus</taxon>
    </lineage>
</organism>
<evidence type="ECO:0000256" key="1">
    <source>
        <dbReference type="ARBA" id="ARBA00007936"/>
    </source>
</evidence>
<evidence type="ECO:0000313" key="8">
    <source>
        <dbReference type="Proteomes" id="UP000000539"/>
    </source>
</evidence>
<dbReference type="InterPro" id="IPR008996">
    <property type="entry name" value="IL1/FGF"/>
</dbReference>
<gene>
    <name evidence="7" type="primary">FGF23</name>
</gene>
<evidence type="ECO:0000256" key="6">
    <source>
        <dbReference type="SAM" id="SignalP"/>
    </source>
</evidence>
<keyword evidence="6" id="KW-0732">Signal</keyword>
<dbReference type="GO" id="GO:0070374">
    <property type="term" value="P:positive regulation of ERK1 and ERK2 cascade"/>
    <property type="evidence" value="ECO:0007669"/>
    <property type="project" value="Ensembl"/>
</dbReference>
<dbReference type="GO" id="GO:0043410">
    <property type="term" value="P:positive regulation of MAPK cascade"/>
    <property type="evidence" value="ECO:0000318"/>
    <property type="project" value="GO_Central"/>
</dbReference>
<dbReference type="GO" id="GO:0008083">
    <property type="term" value="F:growth factor activity"/>
    <property type="evidence" value="ECO:0000318"/>
    <property type="project" value="GO_Central"/>
</dbReference>
<dbReference type="GO" id="GO:0030334">
    <property type="term" value="P:regulation of cell migration"/>
    <property type="evidence" value="ECO:0000318"/>
    <property type="project" value="GO_Central"/>
</dbReference>
<reference evidence="7" key="1">
    <citation type="submission" date="2020-11" db="EMBL/GenBank/DDBJ databases">
        <title>Gallus gallus (Chicken) genome, bGalGal1, GRCg7b, maternal haplotype autosomes + Z &amp; W.</title>
        <authorList>
            <person name="Warren W."/>
            <person name="Formenti G."/>
            <person name="Fedrigo O."/>
            <person name="Haase B."/>
            <person name="Mountcastle J."/>
            <person name="Balacco J."/>
            <person name="Tracey A."/>
            <person name="Schneider V."/>
            <person name="Okimoto R."/>
            <person name="Cheng H."/>
            <person name="Hawken R."/>
            <person name="Howe K."/>
            <person name="Jarvis E.D."/>
        </authorList>
    </citation>
    <scope>NUCLEOTIDE SEQUENCE [LARGE SCALE GENOMIC DNA]</scope>
    <source>
        <strain evidence="7">Broiler</strain>
    </source>
</reference>
<dbReference type="GO" id="GO:0055074">
    <property type="term" value="P:calcium ion homeostasis"/>
    <property type="evidence" value="ECO:0007669"/>
    <property type="project" value="Ensembl"/>
</dbReference>
<keyword evidence="5" id="KW-0812">Transmembrane</keyword>
<dbReference type="GO" id="GO:0008284">
    <property type="term" value="P:positive regulation of cell population proliferation"/>
    <property type="evidence" value="ECO:0000318"/>
    <property type="project" value="GO_Central"/>
</dbReference>
<evidence type="ECO:0000256" key="3">
    <source>
        <dbReference type="ARBA" id="ARBA00022782"/>
    </source>
</evidence>
<reference evidence="7" key="3">
    <citation type="submission" date="2025-09" db="UniProtKB">
        <authorList>
            <consortium name="Ensembl"/>
        </authorList>
    </citation>
    <scope>IDENTIFICATION</scope>
    <source>
        <strain evidence="7">broiler</strain>
    </source>
</reference>
<dbReference type="Gene3D" id="2.80.10.50">
    <property type="match status" value="2"/>
</dbReference>
<feature type="chain" id="PRO_5036481481" evidence="6">
    <location>
        <begin position="26"/>
        <end position="277"/>
    </location>
</feature>
<dbReference type="GO" id="GO:0051781">
    <property type="term" value="P:positive regulation of cell division"/>
    <property type="evidence" value="ECO:0007669"/>
    <property type="project" value="UniProtKB-KW"/>
</dbReference>
<accession>A0A8V0ZQZ5</accession>
<name>A0A8V0ZQZ5_CHICK</name>
<dbReference type="Ensembl" id="ENSGALT00010052175.1">
    <property type="protein sequence ID" value="ENSGALP00010031160.1"/>
    <property type="gene ID" value="ENSGALG00010021515.1"/>
</dbReference>
<dbReference type="GO" id="GO:1904383">
    <property type="term" value="P:response to sodium phosphate"/>
    <property type="evidence" value="ECO:0007669"/>
    <property type="project" value="Ensembl"/>
</dbReference>
<dbReference type="GO" id="GO:0022008">
    <property type="term" value="P:neurogenesis"/>
    <property type="evidence" value="ECO:0000318"/>
    <property type="project" value="GO_Central"/>
</dbReference>
<dbReference type="AlphaFoldDB" id="A0A8V0ZQZ5"/>
<keyword evidence="4" id="KW-0497">Mitogen</keyword>
<sequence length="277" mass="31706">MPHTSPCSCLEYMLLVLCILKAAVAFPNSSPLLNPSWGNGDQLMHLYTSTERNSFHLQINADGHINGVPHQTIYSALMIKSEGAGCVIITGVKSGLYLCMDMKGDIFGSVLVFHQIPLLTFVFCFFFFFFPKYYFSQEDCVFNQRTLENGYDVYQSPKHNFLVSLGRTKQVFFPGMNPPPYSQFLSRRNEIPLFRFNTPEPHRNTRSADVDPLDPHQILVPQRKVSALGSQLQLQMDFSHVPREPMRVNQNDVVNPDDPHAMMDARRYASPRFYITR</sequence>
<protein>
    <submittedName>
        <fullName evidence="7">Fibroblast growth factor 23</fullName>
    </submittedName>
</protein>
<dbReference type="GO" id="GO:0008543">
    <property type="term" value="P:fibroblast growth factor receptor signaling pathway"/>
    <property type="evidence" value="ECO:0000318"/>
    <property type="project" value="GO_Central"/>
</dbReference>
<dbReference type="GeneTree" id="ENSGT00940000160821"/>
<comment type="similarity">
    <text evidence="1">Belongs to the heparin-binding growth factors family.</text>
</comment>
<keyword evidence="3" id="KW-0221">Differentiation</keyword>
<evidence type="ECO:0000313" key="7">
    <source>
        <dbReference type="Ensembl" id="ENSGALP00010031160.1"/>
    </source>
</evidence>
<dbReference type="GO" id="GO:0070371">
    <property type="term" value="P:ERK1 and ERK2 cascade"/>
    <property type="evidence" value="ECO:0007669"/>
    <property type="project" value="Ensembl"/>
</dbReference>
<dbReference type="GO" id="GO:0005105">
    <property type="term" value="F:type 1 fibroblast growth factor receptor binding"/>
    <property type="evidence" value="ECO:0000318"/>
    <property type="project" value="GO_Central"/>
</dbReference>
<dbReference type="GO" id="GO:0030502">
    <property type="term" value="P:negative regulation of bone mineralization"/>
    <property type="evidence" value="ECO:0007669"/>
    <property type="project" value="Ensembl"/>
</dbReference>
<dbReference type="Pfam" id="PF00167">
    <property type="entry name" value="FGF"/>
    <property type="match status" value="1"/>
</dbReference>
<evidence type="ECO:0000256" key="4">
    <source>
        <dbReference type="ARBA" id="ARBA00023246"/>
    </source>
</evidence>
<dbReference type="GO" id="GO:0030643">
    <property type="term" value="P:intracellular phosphate ion homeostasis"/>
    <property type="evidence" value="ECO:0007669"/>
    <property type="project" value="Ensembl"/>
</dbReference>
<dbReference type="GO" id="GO:0005615">
    <property type="term" value="C:extracellular space"/>
    <property type="evidence" value="ECO:0000318"/>
    <property type="project" value="GO_Central"/>
</dbReference>
<dbReference type="InterPro" id="IPR002209">
    <property type="entry name" value="Fibroblast_GF_fam"/>
</dbReference>